<dbReference type="CDD" id="cd02440">
    <property type="entry name" value="AdoMet_MTases"/>
    <property type="match status" value="1"/>
</dbReference>
<proteinExistence type="predicted"/>
<keyword evidence="3" id="KW-1185">Reference proteome</keyword>
<evidence type="ECO:0000259" key="1">
    <source>
        <dbReference type="Pfam" id="PF13847"/>
    </source>
</evidence>
<dbReference type="GO" id="GO:0008168">
    <property type="term" value="F:methyltransferase activity"/>
    <property type="evidence" value="ECO:0007669"/>
    <property type="project" value="UniProtKB-KW"/>
</dbReference>
<sequence>MNYPFANRTAEDERLVAQGRLFDPLTRRLLRQAGLAPGMRVLDLGSGAGNVARVAADLVGPDGAVVGIERDPAAVELAQRRTDAANVEFRVGDAQTLDGIEDGFDAVVGRLILMYLPDPVAALRQAAARVRPGGLLCMHEPDLQYLWAGTQTPLWGQIRTWFLETLEKAGIEQRMGPALFTTFRAAGLPGPHLLMEAFAKGGPDAPAWGWANVVATAVPLMEKLGVATRTEVDPATLADRLLAETLSSESCVIGPPMTGAWTALPAA</sequence>
<organism evidence="2 3">
    <name type="scientific">Actinomadura rudentiformis</name>
    <dbReference type="NCBI Taxonomy" id="359158"/>
    <lineage>
        <taxon>Bacteria</taxon>
        <taxon>Bacillati</taxon>
        <taxon>Actinomycetota</taxon>
        <taxon>Actinomycetes</taxon>
        <taxon>Streptosporangiales</taxon>
        <taxon>Thermomonosporaceae</taxon>
        <taxon>Actinomadura</taxon>
    </lineage>
</organism>
<dbReference type="Proteomes" id="UP000468735">
    <property type="component" value="Unassembled WGS sequence"/>
</dbReference>
<dbReference type="Gene3D" id="3.40.50.150">
    <property type="entry name" value="Vaccinia Virus protein VP39"/>
    <property type="match status" value="1"/>
</dbReference>
<feature type="domain" description="Methyltransferase" evidence="1">
    <location>
        <begin position="37"/>
        <end position="150"/>
    </location>
</feature>
<evidence type="ECO:0000313" key="3">
    <source>
        <dbReference type="Proteomes" id="UP000468735"/>
    </source>
</evidence>
<keyword evidence="2" id="KW-0808">Transferase</keyword>
<protein>
    <submittedName>
        <fullName evidence="2">Class I SAM-dependent methyltransferase</fullName>
    </submittedName>
</protein>
<dbReference type="InterPro" id="IPR025714">
    <property type="entry name" value="Methyltranfer_dom"/>
</dbReference>
<dbReference type="AlphaFoldDB" id="A0A6H9YYK1"/>
<name>A0A6H9YYK1_9ACTN</name>
<dbReference type="InterPro" id="IPR029063">
    <property type="entry name" value="SAM-dependent_MTases_sf"/>
</dbReference>
<dbReference type="GO" id="GO:0032259">
    <property type="term" value="P:methylation"/>
    <property type="evidence" value="ECO:0007669"/>
    <property type="project" value="UniProtKB-KW"/>
</dbReference>
<dbReference type="PANTHER" id="PTHR43861">
    <property type="entry name" value="TRANS-ACONITATE 2-METHYLTRANSFERASE-RELATED"/>
    <property type="match status" value="1"/>
</dbReference>
<reference evidence="2 3" key="1">
    <citation type="submission" date="2019-09" db="EMBL/GenBank/DDBJ databases">
        <title>Actinomadura physcomitrii sp. nov., a novel actinomycete isolated from moss [Physcomitrium sphaericum (Ludw) Fuernr].</title>
        <authorList>
            <person name="Zhuang X."/>
            <person name="Liu C."/>
        </authorList>
    </citation>
    <scope>NUCLEOTIDE SEQUENCE [LARGE SCALE GENOMIC DNA]</scope>
    <source>
        <strain evidence="2 3">HMC1</strain>
    </source>
</reference>
<keyword evidence="2" id="KW-0489">Methyltransferase</keyword>
<evidence type="ECO:0000313" key="2">
    <source>
        <dbReference type="EMBL" id="KAB2352514.1"/>
    </source>
</evidence>
<comment type="caution">
    <text evidence="2">The sequence shown here is derived from an EMBL/GenBank/DDBJ whole genome shotgun (WGS) entry which is preliminary data.</text>
</comment>
<accession>A0A6H9YYK1</accession>
<dbReference type="OrthoDB" id="7032234at2"/>
<gene>
    <name evidence="2" type="ORF">F8566_02200</name>
</gene>
<dbReference type="SUPFAM" id="SSF53335">
    <property type="entry name" value="S-adenosyl-L-methionine-dependent methyltransferases"/>
    <property type="match status" value="1"/>
</dbReference>
<dbReference type="EMBL" id="WBMT01000001">
    <property type="protein sequence ID" value="KAB2352514.1"/>
    <property type="molecule type" value="Genomic_DNA"/>
</dbReference>
<dbReference type="RefSeq" id="WP_151557403.1">
    <property type="nucleotide sequence ID" value="NZ_WBMT01000001.1"/>
</dbReference>
<dbReference type="Pfam" id="PF13847">
    <property type="entry name" value="Methyltransf_31"/>
    <property type="match status" value="1"/>
</dbReference>